<comment type="similarity">
    <text evidence="2">Belongs to the BCCT transporter (TC 2.A.15) family.</text>
</comment>
<dbReference type="GO" id="GO:0022857">
    <property type="term" value="F:transmembrane transporter activity"/>
    <property type="evidence" value="ECO:0007669"/>
    <property type="project" value="InterPro"/>
</dbReference>
<feature type="transmembrane region" description="Helical" evidence="9">
    <location>
        <begin position="323"/>
        <end position="347"/>
    </location>
</feature>
<feature type="transmembrane region" description="Helical" evidence="9">
    <location>
        <begin position="240"/>
        <end position="258"/>
    </location>
</feature>
<feature type="region of interest" description="Disordered" evidence="8">
    <location>
        <begin position="656"/>
        <end position="682"/>
    </location>
</feature>
<evidence type="ECO:0000313" key="11">
    <source>
        <dbReference type="Proteomes" id="UP000664164"/>
    </source>
</evidence>
<accession>A0A939HFI2</accession>
<keyword evidence="7 9" id="KW-0472">Membrane</keyword>
<dbReference type="GO" id="GO:0005886">
    <property type="term" value="C:plasma membrane"/>
    <property type="evidence" value="ECO:0007669"/>
    <property type="project" value="UniProtKB-SubCell"/>
</dbReference>
<evidence type="ECO:0000256" key="4">
    <source>
        <dbReference type="ARBA" id="ARBA00022475"/>
    </source>
</evidence>
<comment type="caution">
    <text evidence="10">The sequence shown here is derived from an EMBL/GenBank/DDBJ whole genome shotgun (WGS) entry which is preliminary data.</text>
</comment>
<sequence>MTRRAKDPLMAIDSDLKPLTPEELPADDRLADAPAASKPARTETPEEVISVSPDETNPAVLDAEDGGAELLPDAEEYEQILEELRSAKTEQAVSARRNRKLTLDKVTFGITGAIAVAFVVWGFVGRDSLSETSKGALNWVMEYTGWLFMVLASLFVVFVLWLALGKFGNIPLGKDGEKPEFRTVSWVAMMFAAGMGIGLMFYGVAEPLYHYISPPPGTVDGRTPAAIQTAMATSIFHWTLHPWAMYAVVGIAMAYGTYRLGRRQLVSAAFTSLFGIRMVEGPLGKFINILAIFATLFGTAASLGLGALQIGSGMTSNGWFGEIGTPVLVVIVAVLTFCFVASAVSGISRGIQWLSNINMVLAVVLALIVFVAGPTLFILNLIPSAVGDYARDLAEMSSRTEAVGDAALRSWMTSWTIFYWAWWISWTPFVGMFIARISRGRTIRQFVTGVLLVPSLVSVIWFGIFGGTAFHVQQEADKANTPGLVTMVNGTPSVYFDGALFDLVKNLNMPAWLITAVIVLAMVLVAIFFITGADAASIVMGSLSSNGAENPRRGVVVFWGSLTGAVAAVMLLAGGDEPSEALAGLQRITIVAALPFIVVMLLLCFAIAKDLRRDPLSLRRRLATSVVERAIRTGVEQHGGVQFDLVTKHDCAEKCPDSDCSGGTSTGSIPVVGKTNPDTDRR</sequence>
<keyword evidence="5 9" id="KW-0812">Transmembrane</keyword>
<keyword evidence="4" id="KW-1003">Cell membrane</keyword>
<gene>
    <name evidence="10" type="ORF">J1902_13420</name>
</gene>
<evidence type="ECO:0000313" key="10">
    <source>
        <dbReference type="EMBL" id="MBO1268956.1"/>
    </source>
</evidence>
<evidence type="ECO:0000256" key="3">
    <source>
        <dbReference type="ARBA" id="ARBA00022448"/>
    </source>
</evidence>
<feature type="transmembrane region" description="Helical" evidence="9">
    <location>
        <begin position="585"/>
        <end position="608"/>
    </location>
</feature>
<feature type="region of interest" description="Disordered" evidence="8">
    <location>
        <begin position="1"/>
        <end position="58"/>
    </location>
</feature>
<reference evidence="10" key="1">
    <citation type="submission" date="2021-03" db="EMBL/GenBank/DDBJ databases">
        <title>A new species, PO-11, isolated from a karst cave deposit.</title>
        <authorList>
            <person name="Zhaoxiaoyong W."/>
        </authorList>
    </citation>
    <scope>NUCLEOTIDE SEQUENCE</scope>
    <source>
        <strain evidence="10">PO-11</strain>
    </source>
</reference>
<dbReference type="AlphaFoldDB" id="A0A939HFI2"/>
<feature type="transmembrane region" description="Helical" evidence="9">
    <location>
        <begin position="446"/>
        <end position="464"/>
    </location>
</feature>
<keyword evidence="3" id="KW-0813">Transport</keyword>
<dbReference type="InterPro" id="IPR000060">
    <property type="entry name" value="BCCT_transptr"/>
</dbReference>
<organism evidence="10 11">
    <name type="scientific">Arthrobacter cavernae</name>
    <dbReference type="NCBI Taxonomy" id="2817681"/>
    <lineage>
        <taxon>Bacteria</taxon>
        <taxon>Bacillati</taxon>
        <taxon>Actinomycetota</taxon>
        <taxon>Actinomycetes</taxon>
        <taxon>Micrococcales</taxon>
        <taxon>Micrococcaceae</taxon>
        <taxon>Arthrobacter</taxon>
    </lineage>
</organism>
<evidence type="ECO:0000256" key="8">
    <source>
        <dbReference type="SAM" id="MobiDB-lite"/>
    </source>
</evidence>
<dbReference type="InterPro" id="IPR018093">
    <property type="entry name" value="BCCT_CS"/>
</dbReference>
<dbReference type="PANTHER" id="PTHR30047">
    <property type="entry name" value="HIGH-AFFINITY CHOLINE TRANSPORT PROTEIN-RELATED"/>
    <property type="match status" value="1"/>
</dbReference>
<dbReference type="NCBIfam" id="TIGR00842">
    <property type="entry name" value="bcct"/>
    <property type="match status" value="1"/>
</dbReference>
<evidence type="ECO:0000256" key="9">
    <source>
        <dbReference type="SAM" id="Phobius"/>
    </source>
</evidence>
<keyword evidence="6 9" id="KW-1133">Transmembrane helix</keyword>
<comment type="subcellular location">
    <subcellularLocation>
        <location evidence="1">Cell membrane</location>
        <topology evidence="1">Multi-pass membrane protein</topology>
    </subcellularLocation>
</comment>
<evidence type="ECO:0000256" key="2">
    <source>
        <dbReference type="ARBA" id="ARBA00005658"/>
    </source>
</evidence>
<evidence type="ECO:0000256" key="7">
    <source>
        <dbReference type="ARBA" id="ARBA00023136"/>
    </source>
</evidence>
<dbReference type="PANTHER" id="PTHR30047:SF7">
    <property type="entry name" value="HIGH-AFFINITY CHOLINE TRANSPORT PROTEIN"/>
    <property type="match status" value="1"/>
</dbReference>
<name>A0A939HFI2_9MICC</name>
<feature type="transmembrane region" description="Helical" evidence="9">
    <location>
        <begin position="184"/>
        <end position="205"/>
    </location>
</feature>
<dbReference type="PROSITE" id="PS01303">
    <property type="entry name" value="BCCT"/>
    <property type="match status" value="1"/>
</dbReference>
<evidence type="ECO:0000256" key="6">
    <source>
        <dbReference type="ARBA" id="ARBA00022989"/>
    </source>
</evidence>
<keyword evidence="11" id="KW-1185">Reference proteome</keyword>
<feature type="transmembrane region" description="Helical" evidence="9">
    <location>
        <begin position="359"/>
        <end position="382"/>
    </location>
</feature>
<feature type="transmembrane region" description="Helical" evidence="9">
    <location>
        <begin position="286"/>
        <end position="311"/>
    </location>
</feature>
<evidence type="ECO:0000256" key="5">
    <source>
        <dbReference type="ARBA" id="ARBA00022692"/>
    </source>
</evidence>
<protein>
    <submittedName>
        <fullName evidence="10">BCCT family transporter</fullName>
    </submittedName>
</protein>
<feature type="transmembrane region" description="Helical" evidence="9">
    <location>
        <begin position="554"/>
        <end position="573"/>
    </location>
</feature>
<dbReference type="Pfam" id="PF02028">
    <property type="entry name" value="BCCT"/>
    <property type="match status" value="1"/>
</dbReference>
<dbReference type="Proteomes" id="UP000664164">
    <property type="component" value="Unassembled WGS sequence"/>
</dbReference>
<proteinExistence type="inferred from homology"/>
<feature type="transmembrane region" description="Helical" evidence="9">
    <location>
        <begin position="144"/>
        <end position="164"/>
    </location>
</feature>
<feature type="transmembrane region" description="Helical" evidence="9">
    <location>
        <begin position="106"/>
        <end position="124"/>
    </location>
</feature>
<feature type="transmembrane region" description="Helical" evidence="9">
    <location>
        <begin position="417"/>
        <end position="434"/>
    </location>
</feature>
<feature type="transmembrane region" description="Helical" evidence="9">
    <location>
        <begin position="511"/>
        <end position="533"/>
    </location>
</feature>
<dbReference type="EMBL" id="JAFNLL010000032">
    <property type="protein sequence ID" value="MBO1268956.1"/>
    <property type="molecule type" value="Genomic_DNA"/>
</dbReference>
<evidence type="ECO:0000256" key="1">
    <source>
        <dbReference type="ARBA" id="ARBA00004651"/>
    </source>
</evidence>